<accession>A0A0N0GKJ2</accession>
<keyword evidence="4" id="KW-0862">Zinc</keyword>
<dbReference type="PIRSF" id="PIRSF006157">
    <property type="entry name" value="Doxgns_DODA"/>
    <property type="match status" value="1"/>
</dbReference>
<dbReference type="OrthoDB" id="9790889at2"/>
<dbReference type="InterPro" id="IPR014436">
    <property type="entry name" value="Extradiol_dOase_DODA"/>
</dbReference>
<evidence type="ECO:0000256" key="3">
    <source>
        <dbReference type="ARBA" id="ARBA00022723"/>
    </source>
</evidence>
<dbReference type="EMBL" id="LAQT01000038">
    <property type="protein sequence ID" value="KPC49103.1"/>
    <property type="molecule type" value="Genomic_DNA"/>
</dbReference>
<dbReference type="PATRIC" id="fig|857265.3.peg.4365"/>
<gene>
    <name evidence="7" type="ORF">WG78_21325</name>
</gene>
<dbReference type="RefSeq" id="WP_053939837.1">
    <property type="nucleotide sequence ID" value="NZ_LAQT01000038.1"/>
</dbReference>
<organism evidence="7 8">
    <name type="scientific">Amantichitinum ursilacus</name>
    <dbReference type="NCBI Taxonomy" id="857265"/>
    <lineage>
        <taxon>Bacteria</taxon>
        <taxon>Pseudomonadati</taxon>
        <taxon>Pseudomonadota</taxon>
        <taxon>Betaproteobacteria</taxon>
        <taxon>Neisseriales</taxon>
        <taxon>Chitinibacteraceae</taxon>
        <taxon>Amantichitinum</taxon>
    </lineage>
</organism>
<protein>
    <submittedName>
        <fullName evidence="7">LigB family dioxygenase</fullName>
    </submittedName>
</protein>
<proteinExistence type="inferred from homology"/>
<evidence type="ECO:0000256" key="4">
    <source>
        <dbReference type="ARBA" id="ARBA00022833"/>
    </source>
</evidence>
<dbReference type="SUPFAM" id="SSF53213">
    <property type="entry name" value="LigB-like"/>
    <property type="match status" value="1"/>
</dbReference>
<evidence type="ECO:0000313" key="8">
    <source>
        <dbReference type="Proteomes" id="UP000037939"/>
    </source>
</evidence>
<dbReference type="CDD" id="cd07363">
    <property type="entry name" value="45_DOPA_Dioxygenase"/>
    <property type="match status" value="1"/>
</dbReference>
<evidence type="ECO:0000256" key="5">
    <source>
        <dbReference type="ARBA" id="ARBA00023002"/>
    </source>
</evidence>
<dbReference type="Gene3D" id="3.40.830.10">
    <property type="entry name" value="LigB-like"/>
    <property type="match status" value="1"/>
</dbReference>
<name>A0A0N0GKJ2_9NEIS</name>
<feature type="domain" description="Extradiol ring-cleavage dioxygenase class III enzyme subunit B" evidence="6">
    <location>
        <begin position="8"/>
        <end position="243"/>
    </location>
</feature>
<dbReference type="PANTHER" id="PTHR30096:SF0">
    <property type="entry name" value="4,5-DOPA DIOXYGENASE EXTRADIOL-LIKE PROTEIN"/>
    <property type="match status" value="1"/>
</dbReference>
<sequence length="265" mass="28248">MSRMPTVFVSHGSPMLALGAGATGEAWQQLAARIPRPSAIVMVSAHWHEADSGVTGAAELETIHDFYGFPAPLYDVKYPVPGAPQLARAIADGFAGAGLPVTLDPRRGADHGAWVPLKSMYPQGDIPVIQMALDLRRSTEWHFQLGQALSQLRDAGVLIIGSGSITHNLRDIVPGVSSGPRIPDYVPAFMDWMHQHVIANDVPALIDYRAQAPGAARAHPSEDHLLPLYVAMGAGEGDQAERVYTAITEGCLGMDIYAFGQLAAA</sequence>
<evidence type="ECO:0000259" key="6">
    <source>
        <dbReference type="Pfam" id="PF02900"/>
    </source>
</evidence>
<dbReference type="GO" id="GO:0008198">
    <property type="term" value="F:ferrous iron binding"/>
    <property type="evidence" value="ECO:0007669"/>
    <property type="project" value="InterPro"/>
</dbReference>
<keyword evidence="3" id="KW-0479">Metal-binding</keyword>
<comment type="similarity">
    <text evidence="2">Belongs to the DODA-type extradiol aromatic ring-opening dioxygenase family.</text>
</comment>
<evidence type="ECO:0000256" key="2">
    <source>
        <dbReference type="ARBA" id="ARBA00007581"/>
    </source>
</evidence>
<comment type="cofactor">
    <cofactor evidence="1">
        <name>Zn(2+)</name>
        <dbReference type="ChEBI" id="CHEBI:29105"/>
    </cofactor>
</comment>
<reference evidence="7 8" key="1">
    <citation type="submission" date="2015-07" db="EMBL/GenBank/DDBJ databases">
        <title>Draft genome sequence of the Amantichitinum ursilacus IGB-41, a new chitin-degrading bacterium.</title>
        <authorList>
            <person name="Kirstahler P."/>
            <person name="Guenther M."/>
            <person name="Grumaz C."/>
            <person name="Rupp S."/>
            <person name="Zibek S."/>
            <person name="Sohn K."/>
        </authorList>
    </citation>
    <scope>NUCLEOTIDE SEQUENCE [LARGE SCALE GENOMIC DNA]</scope>
    <source>
        <strain evidence="7 8">IGB-41</strain>
    </source>
</reference>
<dbReference type="Proteomes" id="UP000037939">
    <property type="component" value="Unassembled WGS sequence"/>
</dbReference>
<dbReference type="GO" id="GO:0008270">
    <property type="term" value="F:zinc ion binding"/>
    <property type="evidence" value="ECO:0007669"/>
    <property type="project" value="InterPro"/>
</dbReference>
<dbReference type="STRING" id="857265.WG78_21325"/>
<keyword evidence="5" id="KW-0560">Oxidoreductase</keyword>
<dbReference type="PANTHER" id="PTHR30096">
    <property type="entry name" value="4,5-DOPA DIOXYGENASE EXTRADIOL-LIKE PROTEIN"/>
    <property type="match status" value="1"/>
</dbReference>
<dbReference type="GO" id="GO:0016702">
    <property type="term" value="F:oxidoreductase activity, acting on single donors with incorporation of molecular oxygen, incorporation of two atoms of oxygen"/>
    <property type="evidence" value="ECO:0007669"/>
    <property type="project" value="UniProtKB-ARBA"/>
</dbReference>
<evidence type="ECO:0000256" key="1">
    <source>
        <dbReference type="ARBA" id="ARBA00001947"/>
    </source>
</evidence>
<comment type="caution">
    <text evidence="7">The sequence shown here is derived from an EMBL/GenBank/DDBJ whole genome shotgun (WGS) entry which is preliminary data.</text>
</comment>
<keyword evidence="7" id="KW-0223">Dioxygenase</keyword>
<evidence type="ECO:0000313" key="7">
    <source>
        <dbReference type="EMBL" id="KPC49103.1"/>
    </source>
</evidence>
<dbReference type="AlphaFoldDB" id="A0A0N0GKJ2"/>
<dbReference type="Pfam" id="PF02900">
    <property type="entry name" value="LigB"/>
    <property type="match status" value="1"/>
</dbReference>
<dbReference type="InterPro" id="IPR004183">
    <property type="entry name" value="Xdiol_dOase_suB"/>
</dbReference>
<keyword evidence="8" id="KW-1185">Reference proteome</keyword>